<keyword evidence="2" id="KW-1185">Reference proteome</keyword>
<name>A0A6S7LUR4_PARCT</name>
<dbReference type="AlphaFoldDB" id="A0A6S7LUR4"/>
<reference evidence="1" key="1">
    <citation type="submission" date="2020-04" db="EMBL/GenBank/DDBJ databases">
        <authorList>
            <person name="Alioto T."/>
            <person name="Alioto T."/>
            <person name="Gomez Garrido J."/>
        </authorList>
    </citation>
    <scope>NUCLEOTIDE SEQUENCE</scope>
    <source>
        <strain evidence="1">A484AB</strain>
    </source>
</reference>
<evidence type="ECO:0000313" key="2">
    <source>
        <dbReference type="Proteomes" id="UP001152795"/>
    </source>
</evidence>
<accession>A0A6S7LUR4</accession>
<protein>
    <submittedName>
        <fullName evidence="1">Uncharacterized protein</fullName>
    </submittedName>
</protein>
<organism evidence="1 2">
    <name type="scientific">Paramuricea clavata</name>
    <name type="common">Red gorgonian</name>
    <name type="synonym">Violescent sea-whip</name>
    <dbReference type="NCBI Taxonomy" id="317549"/>
    <lineage>
        <taxon>Eukaryota</taxon>
        <taxon>Metazoa</taxon>
        <taxon>Cnidaria</taxon>
        <taxon>Anthozoa</taxon>
        <taxon>Octocorallia</taxon>
        <taxon>Malacalcyonacea</taxon>
        <taxon>Plexauridae</taxon>
        <taxon>Paramuricea</taxon>
    </lineage>
</organism>
<proteinExistence type="predicted"/>
<evidence type="ECO:0000313" key="1">
    <source>
        <dbReference type="EMBL" id="CAB4044553.1"/>
    </source>
</evidence>
<sequence>MTVLGFENKSGQPGNFPIPENLSNQSKLASNQSKLAKQQYLHKASAQIIDKLVFTNDSIEKALAE</sequence>
<gene>
    <name evidence="1" type="ORF">PACLA_8A010547</name>
</gene>
<dbReference type="Proteomes" id="UP001152795">
    <property type="component" value="Unassembled WGS sequence"/>
</dbReference>
<feature type="non-terminal residue" evidence="1">
    <location>
        <position position="65"/>
    </location>
</feature>
<dbReference type="EMBL" id="CACRXK020035378">
    <property type="protein sequence ID" value="CAB4044553.1"/>
    <property type="molecule type" value="Genomic_DNA"/>
</dbReference>
<comment type="caution">
    <text evidence="1">The sequence shown here is derived from an EMBL/GenBank/DDBJ whole genome shotgun (WGS) entry which is preliminary data.</text>
</comment>